<dbReference type="EMBL" id="LR796463">
    <property type="protein sequence ID" value="CAB4146234.1"/>
    <property type="molecule type" value="Genomic_DNA"/>
</dbReference>
<evidence type="ECO:0000313" key="2">
    <source>
        <dbReference type="EMBL" id="CAB4163784.1"/>
    </source>
</evidence>
<accession>A0A6J5P898</accession>
<dbReference type="EMBL" id="LR797096">
    <property type="protein sequence ID" value="CAB4186493.1"/>
    <property type="molecule type" value="Genomic_DNA"/>
</dbReference>
<dbReference type="EMBL" id="LR796751">
    <property type="protein sequence ID" value="CAB4163784.1"/>
    <property type="molecule type" value="Genomic_DNA"/>
</dbReference>
<evidence type="ECO:0000313" key="5">
    <source>
        <dbReference type="EMBL" id="CAB4217468.1"/>
    </source>
</evidence>
<name>A0A6J5P898_9CAUD</name>
<evidence type="ECO:0000313" key="3">
    <source>
        <dbReference type="EMBL" id="CAB4175972.1"/>
    </source>
</evidence>
<dbReference type="EMBL" id="LR796930">
    <property type="protein sequence ID" value="CAB4175972.1"/>
    <property type="molecule type" value="Genomic_DNA"/>
</dbReference>
<protein>
    <submittedName>
        <fullName evidence="2">Uncharacterized protein</fullName>
    </submittedName>
</protein>
<evidence type="ECO:0000313" key="4">
    <source>
        <dbReference type="EMBL" id="CAB4186493.1"/>
    </source>
</evidence>
<reference evidence="2" key="1">
    <citation type="submission" date="2020-04" db="EMBL/GenBank/DDBJ databases">
        <authorList>
            <person name="Chiriac C."/>
            <person name="Salcher M."/>
            <person name="Ghai R."/>
            <person name="Kavagutti S V."/>
        </authorList>
    </citation>
    <scope>NUCLEOTIDE SEQUENCE</scope>
</reference>
<dbReference type="EMBL" id="LR797458">
    <property type="protein sequence ID" value="CAB4217468.1"/>
    <property type="molecule type" value="Genomic_DNA"/>
</dbReference>
<sequence>MATESKTEYSEITMTDGRKVSFAGKRKVNKETLVDTGGIEIADGIMQIAAGAVSIRMDFRNGETRTIPLPLELLARFAGHGAEQKFGDELATSADKPLSEDDMVLAIDDLNSMIQSGKWGAGRAASGGGVSGASIVVQAICEATGKDVATVKAYLQKKLDADTALTRRALYDSFRVAGTKTGVIIKRLEDAKLAKVAKVDADAELALV</sequence>
<proteinExistence type="predicted"/>
<organism evidence="2">
    <name type="scientific">uncultured Caudovirales phage</name>
    <dbReference type="NCBI Taxonomy" id="2100421"/>
    <lineage>
        <taxon>Viruses</taxon>
        <taxon>Duplodnaviria</taxon>
        <taxon>Heunggongvirae</taxon>
        <taxon>Uroviricota</taxon>
        <taxon>Caudoviricetes</taxon>
        <taxon>Peduoviridae</taxon>
        <taxon>Maltschvirus</taxon>
        <taxon>Maltschvirus maltsch</taxon>
    </lineage>
</organism>
<gene>
    <name evidence="4" type="ORF">UFOVP1147_34</name>
    <name evidence="5" type="ORF">UFOVP1594_30</name>
    <name evidence="1" type="ORF">UFOVP484_39</name>
    <name evidence="2" type="ORF">UFOVP808_55</name>
    <name evidence="3" type="ORF">UFOVP994_30</name>
</gene>
<evidence type="ECO:0000313" key="1">
    <source>
        <dbReference type="EMBL" id="CAB4146234.1"/>
    </source>
</evidence>